<dbReference type="Gene3D" id="1.25.40.10">
    <property type="entry name" value="Tetratricopeptide repeat domain"/>
    <property type="match status" value="1"/>
</dbReference>
<dbReference type="CDD" id="cd15831">
    <property type="entry name" value="BTAD"/>
    <property type="match status" value="1"/>
</dbReference>
<dbReference type="GO" id="GO:0016887">
    <property type="term" value="F:ATP hydrolysis activity"/>
    <property type="evidence" value="ECO:0007669"/>
    <property type="project" value="InterPro"/>
</dbReference>
<evidence type="ECO:0000259" key="4">
    <source>
        <dbReference type="PROSITE" id="PS51755"/>
    </source>
</evidence>
<feature type="DNA-binding region" description="OmpR/PhoB-type" evidence="3">
    <location>
        <begin position="1"/>
        <end position="88"/>
    </location>
</feature>
<dbReference type="Pfam" id="PF03704">
    <property type="entry name" value="BTAD"/>
    <property type="match status" value="1"/>
</dbReference>
<dbReference type="SUPFAM" id="SSF52540">
    <property type="entry name" value="P-loop containing nucleoside triphosphate hydrolases"/>
    <property type="match status" value="1"/>
</dbReference>
<dbReference type="InterPro" id="IPR005158">
    <property type="entry name" value="BTAD"/>
</dbReference>
<comment type="similarity">
    <text evidence="1">Belongs to the AfsR/DnrI/RedD regulatory family.</text>
</comment>
<reference evidence="5 6" key="1">
    <citation type="journal article" date="2013" name="Stand. Genomic Sci.">
        <title>Genomic Encyclopedia of Type Strains, Phase I: The one thousand microbial genomes (KMG-I) project.</title>
        <authorList>
            <person name="Kyrpides N.C."/>
            <person name="Woyke T."/>
            <person name="Eisen J.A."/>
            <person name="Garrity G."/>
            <person name="Lilburn T.G."/>
            <person name="Beck B.J."/>
            <person name="Whitman W.B."/>
            <person name="Hugenholtz P."/>
            <person name="Klenk H.P."/>
        </authorList>
    </citation>
    <scope>NUCLEOTIDE SEQUENCE [LARGE SCALE GENOMIC DNA]</scope>
    <source>
        <strain evidence="5 6">DSM 45044</strain>
    </source>
</reference>
<gene>
    <name evidence="5" type="ORF">LX16_2714</name>
</gene>
<dbReference type="InterPro" id="IPR016032">
    <property type="entry name" value="Sig_transdc_resp-reg_C-effctor"/>
</dbReference>
<dbReference type="SMART" id="SM00862">
    <property type="entry name" value="Trans_reg_C"/>
    <property type="match status" value="1"/>
</dbReference>
<evidence type="ECO:0000256" key="3">
    <source>
        <dbReference type="PROSITE-ProRule" id="PRU01091"/>
    </source>
</evidence>
<dbReference type="PRINTS" id="PR00364">
    <property type="entry name" value="DISEASERSIST"/>
</dbReference>
<evidence type="ECO:0000313" key="6">
    <source>
        <dbReference type="Proteomes" id="UP000321617"/>
    </source>
</evidence>
<dbReference type="Proteomes" id="UP000321617">
    <property type="component" value="Unassembled WGS sequence"/>
</dbReference>
<dbReference type="Pfam" id="PF13401">
    <property type="entry name" value="AAA_22"/>
    <property type="match status" value="1"/>
</dbReference>
<dbReference type="AlphaFoldDB" id="A0A562V272"/>
<dbReference type="GO" id="GO:0000160">
    <property type="term" value="P:phosphorelay signal transduction system"/>
    <property type="evidence" value="ECO:0007669"/>
    <property type="project" value="InterPro"/>
</dbReference>
<dbReference type="SMART" id="SM01043">
    <property type="entry name" value="BTAD"/>
    <property type="match status" value="1"/>
</dbReference>
<keyword evidence="2 3" id="KW-0238">DNA-binding</keyword>
<dbReference type="Gene3D" id="1.10.10.10">
    <property type="entry name" value="Winged helix-like DNA-binding domain superfamily/Winged helix DNA-binding domain"/>
    <property type="match status" value="1"/>
</dbReference>
<dbReference type="OrthoDB" id="9812579at2"/>
<dbReference type="InterPro" id="IPR011990">
    <property type="entry name" value="TPR-like_helical_dom_sf"/>
</dbReference>
<feature type="domain" description="OmpR/PhoB-type" evidence="4">
    <location>
        <begin position="1"/>
        <end position="88"/>
    </location>
</feature>
<dbReference type="SUPFAM" id="SSF46894">
    <property type="entry name" value="C-terminal effector domain of the bipartite response regulators"/>
    <property type="match status" value="1"/>
</dbReference>
<organism evidence="5 6">
    <name type="scientific">Stackebrandtia albiflava</name>
    <dbReference type="NCBI Taxonomy" id="406432"/>
    <lineage>
        <taxon>Bacteria</taxon>
        <taxon>Bacillati</taxon>
        <taxon>Actinomycetota</taxon>
        <taxon>Actinomycetes</taxon>
        <taxon>Glycomycetales</taxon>
        <taxon>Glycomycetaceae</taxon>
        <taxon>Stackebrandtia</taxon>
    </lineage>
</organism>
<dbReference type="RefSeq" id="WP_147138715.1">
    <property type="nucleotide sequence ID" value="NZ_BAABIJ010000002.1"/>
</dbReference>
<dbReference type="PANTHER" id="PTHR47691">
    <property type="entry name" value="REGULATOR-RELATED"/>
    <property type="match status" value="1"/>
</dbReference>
<dbReference type="InterPro" id="IPR001867">
    <property type="entry name" value="OmpR/PhoB-type_DNA-bd"/>
</dbReference>
<dbReference type="InterPro" id="IPR049945">
    <property type="entry name" value="AAA_22"/>
</dbReference>
<dbReference type="EMBL" id="VLLL01000006">
    <property type="protein sequence ID" value="TWJ11971.1"/>
    <property type="molecule type" value="Genomic_DNA"/>
</dbReference>
<dbReference type="SUPFAM" id="SSF48452">
    <property type="entry name" value="TPR-like"/>
    <property type="match status" value="1"/>
</dbReference>
<proteinExistence type="inferred from homology"/>
<dbReference type="PANTHER" id="PTHR47691:SF3">
    <property type="entry name" value="HTH-TYPE TRANSCRIPTIONAL REGULATOR RV0890C-RELATED"/>
    <property type="match status" value="1"/>
</dbReference>
<name>A0A562V272_9ACTN</name>
<dbReference type="Gene3D" id="3.40.50.300">
    <property type="entry name" value="P-loop containing nucleotide triphosphate hydrolases"/>
    <property type="match status" value="1"/>
</dbReference>
<protein>
    <submittedName>
        <fullName evidence="5">Putative ATPase</fullName>
    </submittedName>
</protein>
<evidence type="ECO:0000256" key="1">
    <source>
        <dbReference type="ARBA" id="ARBA00005820"/>
    </source>
</evidence>
<dbReference type="PROSITE" id="PS51755">
    <property type="entry name" value="OMPR_PHOB"/>
    <property type="match status" value="1"/>
</dbReference>
<evidence type="ECO:0000313" key="5">
    <source>
        <dbReference type="EMBL" id="TWJ11971.1"/>
    </source>
</evidence>
<keyword evidence="6" id="KW-1185">Reference proteome</keyword>
<dbReference type="InterPro" id="IPR036388">
    <property type="entry name" value="WH-like_DNA-bd_sf"/>
</dbReference>
<dbReference type="GO" id="GO:0003677">
    <property type="term" value="F:DNA binding"/>
    <property type="evidence" value="ECO:0007669"/>
    <property type="project" value="UniProtKB-UniRule"/>
</dbReference>
<sequence length="1017" mass="110346">MRVLLLGPFRLHDDEDRPVEITGTRLRALLARLAMSPGREVPVDSLTDAIWGDEPPSPNALQALVSRVRRVIGGRRLVHGPAGYRLDVGADDVDVARFERLCETGRRHGDLAALREAAALWRGPALTDLLEYRFAEAAGIRLEGLRREAARDRIAREIASGVDVLTELEPLAAAHPLDERWQALLIRAWYAAGRQADALSMYEQVRERLADELGVDPSPELAELHLQILRREQATATPVRGRRTNLKAHLTSFIGREDDLAAVAAALSAGRLVTVTGPGGAGKTRLVTELAARADSTAPDGTWLVELVGVAEPGDVAPAILRAIGAREAGLLEPSALDAAGRLVEYFADQRALLILDNCEHQVAAVAESAVRLLRECPGLRILATSRAALTVDGERLYPLPALPGDGADAAAVRLFRERAAAVRPGFTLDEASTPVVVEICRRLDGIPLAIELAASRMRALDAAQIAARLDDRFALLAGGNRAAPERHRTLRAVIEWSWELLSPAERDLATTLSVFPGGVTLDRVGDFDVLAGLIDKSFMERDGDRYRMSETIRSYAREQLAAAGNAETVALDRMVRYCLELVETSDTELRGAGQLGALSRLDAEHDNLLAALRVAHDGTDPELGVRLAVALFWYWHLRGLHTERLHWTGATVMRSPGLPPRWRPAVLALTGMARCETGDFSGGARLVTEAFAAARTVDDPPGRIPLAVAPAFLTDPGIVDTDGRPGWERGMALLLSVDTGVTGSDAMDRVMRARDEFDRLGDRWGMANTLRIWAEHRSRHGDREAARDALSRAARHLDELGTAADAAETYAELAVEEARAGARDPAARALALAAERADTDRERRTLAYVGWADAQVRWYAGEHEEALRRLDTVEPGFDGTALEPRIRVWCAAWRSFAAVLRGDTARARRQWHRLPTRHIEAAAGPDLAVAARLHAAIAVADGEPETAAYLLGVAAALLGTDDRRGYDAALRTPERTRAAMRPEAFQAAYDRGAARERGTAIALLTVTSGGRTAETV</sequence>
<accession>A0A562V272</accession>
<evidence type="ECO:0000256" key="2">
    <source>
        <dbReference type="ARBA" id="ARBA00023125"/>
    </source>
</evidence>
<dbReference type="InterPro" id="IPR027417">
    <property type="entry name" value="P-loop_NTPase"/>
</dbReference>
<comment type="caution">
    <text evidence="5">The sequence shown here is derived from an EMBL/GenBank/DDBJ whole genome shotgun (WGS) entry which is preliminary data.</text>
</comment>
<dbReference type="GO" id="GO:0006355">
    <property type="term" value="P:regulation of DNA-templated transcription"/>
    <property type="evidence" value="ECO:0007669"/>
    <property type="project" value="InterPro"/>
</dbReference>